<evidence type="ECO:0000313" key="4">
    <source>
        <dbReference type="EMBL" id="HDD53296.1"/>
    </source>
</evidence>
<evidence type="ECO:0000256" key="1">
    <source>
        <dbReference type="ARBA" id="ARBA00023002"/>
    </source>
</evidence>
<gene>
    <name evidence="4" type="primary">vorB</name>
    <name evidence="4" type="ORF">ENF32_04445</name>
</gene>
<feature type="domain" description="Pyruvate flavodoxin/ferredoxin oxidoreductase pyrimidine binding" evidence="2">
    <location>
        <begin position="13"/>
        <end position="183"/>
    </location>
</feature>
<reference evidence="4" key="1">
    <citation type="journal article" date="2020" name="mSystems">
        <title>Genome- and Community-Level Interaction Insights into Carbon Utilization and Element Cycling Functions of Hydrothermarchaeota in Hydrothermal Sediment.</title>
        <authorList>
            <person name="Zhou Z."/>
            <person name="Liu Y."/>
            <person name="Xu W."/>
            <person name="Pan J."/>
            <person name="Luo Z.H."/>
            <person name="Li M."/>
        </authorList>
    </citation>
    <scope>NUCLEOTIDE SEQUENCE [LARGE SCALE GENOMIC DNA]</scope>
    <source>
        <strain evidence="4">HyVt-115</strain>
    </source>
</reference>
<comment type="caution">
    <text evidence="4">The sequence shown here is derived from an EMBL/GenBank/DDBJ whole genome shotgun (WGS) entry which is preliminary data.</text>
</comment>
<dbReference type="Gene3D" id="3.40.50.970">
    <property type="match status" value="1"/>
</dbReference>
<dbReference type="PANTHER" id="PTHR43088:SF1">
    <property type="entry name" value="SUBUNIT OF PYRUVATE:FLAVODOXIN OXIDOREDUCTASE"/>
    <property type="match status" value="1"/>
</dbReference>
<proteinExistence type="predicted"/>
<name>A0A7C0Y9G6_9BACT</name>
<dbReference type="Proteomes" id="UP000885690">
    <property type="component" value="Unassembled WGS sequence"/>
</dbReference>
<dbReference type="CDD" id="cd07034">
    <property type="entry name" value="TPP_PYR_PFOR_IOR-alpha_like"/>
    <property type="match status" value="1"/>
</dbReference>
<dbReference type="InterPro" id="IPR009014">
    <property type="entry name" value="Transketo_C/PFOR_II"/>
</dbReference>
<dbReference type="EMBL" id="DQWS01000166">
    <property type="protein sequence ID" value="HDD53296.1"/>
    <property type="molecule type" value="Genomic_DNA"/>
</dbReference>
<dbReference type="InterPro" id="IPR033412">
    <property type="entry name" value="PFOR_II"/>
</dbReference>
<accession>A0A7C0Y9G6</accession>
<dbReference type="NCBIfam" id="NF005507">
    <property type="entry name" value="PRK07119.1"/>
    <property type="match status" value="1"/>
</dbReference>
<dbReference type="SUPFAM" id="SSF52922">
    <property type="entry name" value="TK C-terminal domain-like"/>
    <property type="match status" value="1"/>
</dbReference>
<protein>
    <submittedName>
        <fullName evidence="4">3-methyl-2-oxobutanoate dehydrogenase subunit VorB</fullName>
    </submittedName>
</protein>
<dbReference type="GO" id="GO:0016491">
    <property type="term" value="F:oxidoreductase activity"/>
    <property type="evidence" value="ECO:0007669"/>
    <property type="project" value="UniProtKB-KW"/>
</dbReference>
<dbReference type="PANTHER" id="PTHR43088">
    <property type="entry name" value="SUBUNIT OF PYRUVATE:FLAVODOXIN OXIDOREDUCTASE-RELATED"/>
    <property type="match status" value="1"/>
</dbReference>
<feature type="domain" description="Pyruvate:ferredoxin oxidoreductase core" evidence="3">
    <location>
        <begin position="245"/>
        <end position="320"/>
    </location>
</feature>
<dbReference type="Pfam" id="PF17147">
    <property type="entry name" value="PFOR_II"/>
    <property type="match status" value="1"/>
</dbReference>
<keyword evidence="1" id="KW-0560">Oxidoreductase</keyword>
<dbReference type="Gene3D" id="3.40.50.920">
    <property type="match status" value="1"/>
</dbReference>
<dbReference type="AlphaFoldDB" id="A0A7C0Y9G6"/>
<sequence>MSELWKCCDAIAEAAVRAGCRFFAGYPITPQSPIMEYLSWRMPEVGGVFIQAESELAAINIVLGAAVSGVRAMTASSSPGISLMQEGISYLAGCELPAVIVNMNRGGPGLAGIQPNQGDYFQATKGGGHGDYRTLVLAPSSTQEAADSVYLAFDLADKYRNPVVVLGDAFLAGIMEGVEMPQEWAPPFQEKPWALTGCQGRAPQLIKSLYLGPGELTEHDWKLWRKYKEMEENEVRWEEFMLEGAELVVVAYGTAARITKTAIKWAREKGLKVGLLRPITLYPFPEKPLKRLAETGARFLTVELNTGQMVEDVERVVRQEVAFMGRPAAVFFPEEILEKIEEIM</sequence>
<evidence type="ECO:0000259" key="2">
    <source>
        <dbReference type="Pfam" id="PF01855"/>
    </source>
</evidence>
<organism evidence="4">
    <name type="scientific">Thermosulfidibacter takaii</name>
    <dbReference type="NCBI Taxonomy" id="412593"/>
    <lineage>
        <taxon>Bacteria</taxon>
        <taxon>Pseudomonadati</taxon>
        <taxon>Thermosulfidibacterota</taxon>
        <taxon>Thermosulfidibacteria</taxon>
        <taxon>Thermosulfidibacterales</taxon>
        <taxon>Thermosulfidibacteraceae</taxon>
    </lineage>
</organism>
<dbReference type="SUPFAM" id="SSF52518">
    <property type="entry name" value="Thiamin diphosphate-binding fold (THDP-binding)"/>
    <property type="match status" value="1"/>
</dbReference>
<dbReference type="InterPro" id="IPR002880">
    <property type="entry name" value="Pyrv_Fd/Flavodoxin_OxRdtase_N"/>
</dbReference>
<dbReference type="InterPro" id="IPR029061">
    <property type="entry name" value="THDP-binding"/>
</dbReference>
<dbReference type="InterPro" id="IPR052368">
    <property type="entry name" value="2-oxoacid_oxidoreductase"/>
</dbReference>
<evidence type="ECO:0000259" key="3">
    <source>
        <dbReference type="Pfam" id="PF17147"/>
    </source>
</evidence>
<dbReference type="Pfam" id="PF01855">
    <property type="entry name" value="POR_N"/>
    <property type="match status" value="1"/>
</dbReference>